<accession>A0ABV3WPK2</accession>
<dbReference type="EMBL" id="JAZHFV010000001">
    <property type="protein sequence ID" value="MEX4006074.1"/>
    <property type="molecule type" value="Genomic_DNA"/>
</dbReference>
<dbReference type="RefSeq" id="WP_368801444.1">
    <property type="nucleotide sequence ID" value="NZ_JAZHFV010000001.1"/>
</dbReference>
<comment type="caution">
    <text evidence="2">The sequence shown here is derived from an EMBL/GenBank/DDBJ whole genome shotgun (WGS) entry which is preliminary data.</text>
</comment>
<name>A0ABV3WPK2_9HYPH</name>
<reference evidence="2 3" key="1">
    <citation type="submission" date="2024-01" db="EMBL/GenBank/DDBJ databases">
        <title>New evidence supports the origin of RcGTA from prophage.</title>
        <authorList>
            <person name="Xu Y."/>
            <person name="Liu B."/>
            <person name="Chen F."/>
        </authorList>
    </citation>
    <scope>NUCLEOTIDE SEQUENCE [LARGE SCALE GENOMIC DNA]</scope>
    <source>
        <strain evidence="2 3">CBW1107-2</strain>
    </source>
</reference>
<dbReference type="PANTHER" id="PTHR38011">
    <property type="entry name" value="DIHYDROFOLATE REDUCTASE FAMILY PROTEIN (AFU_ORTHOLOGUE AFUA_8G06820)"/>
    <property type="match status" value="1"/>
</dbReference>
<dbReference type="Proteomes" id="UP001559025">
    <property type="component" value="Unassembled WGS sequence"/>
</dbReference>
<dbReference type="InterPro" id="IPR050765">
    <property type="entry name" value="Riboflavin_Biosynth_HTPR"/>
</dbReference>
<evidence type="ECO:0000259" key="1">
    <source>
        <dbReference type="Pfam" id="PF01872"/>
    </source>
</evidence>
<dbReference type="Pfam" id="PF01872">
    <property type="entry name" value="RibD_C"/>
    <property type="match status" value="1"/>
</dbReference>
<proteinExistence type="predicted"/>
<organism evidence="2 3">
    <name type="scientific">Neoaquamicrobium sediminum</name>
    <dbReference type="NCBI Taxonomy" id="1849104"/>
    <lineage>
        <taxon>Bacteria</taxon>
        <taxon>Pseudomonadati</taxon>
        <taxon>Pseudomonadota</taxon>
        <taxon>Alphaproteobacteria</taxon>
        <taxon>Hyphomicrobiales</taxon>
        <taxon>Phyllobacteriaceae</taxon>
        <taxon>Neoaquamicrobium</taxon>
    </lineage>
</organism>
<keyword evidence="3" id="KW-1185">Reference proteome</keyword>
<evidence type="ECO:0000313" key="3">
    <source>
        <dbReference type="Proteomes" id="UP001559025"/>
    </source>
</evidence>
<dbReference type="InterPro" id="IPR002734">
    <property type="entry name" value="RibDG_C"/>
</dbReference>
<dbReference type="SUPFAM" id="SSF53597">
    <property type="entry name" value="Dihydrofolate reductase-like"/>
    <property type="match status" value="1"/>
</dbReference>
<feature type="domain" description="Bacterial bifunctional deaminase-reductase C-terminal" evidence="1">
    <location>
        <begin position="4"/>
        <end position="182"/>
    </location>
</feature>
<evidence type="ECO:0000313" key="2">
    <source>
        <dbReference type="EMBL" id="MEX4006074.1"/>
    </source>
</evidence>
<gene>
    <name evidence="2" type="ORF">V1479_02090</name>
</gene>
<protein>
    <submittedName>
        <fullName evidence="2">Dihydrofolate reductase family protein</fullName>
    </submittedName>
</protein>
<sequence length="190" mass="20539">MGRIIATQYMSLDGVIQDPVGMEGSGLGDWTGPFSRGPTGDAFKHRELADANAMIYGRVTYDGFAAVWPLVNDPEGYAARINSLPKYVASRTLETVDWSNSSLIEGDLVDAARKIRASVDGDVLIFGSASIVHQLLPHGLVDELRLMVFPTILGRGTRLFPDGVAATLELAGNEQFDDGIVLLRYTTVQP</sequence>
<dbReference type="InterPro" id="IPR024072">
    <property type="entry name" value="DHFR-like_dom_sf"/>
</dbReference>
<dbReference type="Gene3D" id="3.40.430.10">
    <property type="entry name" value="Dihydrofolate Reductase, subunit A"/>
    <property type="match status" value="1"/>
</dbReference>
<dbReference type="PANTHER" id="PTHR38011:SF2">
    <property type="entry name" value="BIFUNCTIONAL DEAMINASE-REDUCTASE DOMAIN PROTEIN"/>
    <property type="match status" value="1"/>
</dbReference>